<feature type="active site" description="Proton acceptor" evidence="13">
    <location>
        <position position="61"/>
    </location>
</feature>
<evidence type="ECO:0000259" key="17">
    <source>
        <dbReference type="SMART" id="SM00936"/>
    </source>
</evidence>
<dbReference type="InterPro" id="IPR001967">
    <property type="entry name" value="Peptidase_S11_N"/>
</dbReference>
<dbReference type="UniPathway" id="UPA00219"/>
<evidence type="ECO:0000256" key="7">
    <source>
        <dbReference type="ARBA" id="ARBA00022729"/>
    </source>
</evidence>
<keyword evidence="19" id="KW-1185">Reference proteome</keyword>
<evidence type="ECO:0000256" key="5">
    <source>
        <dbReference type="ARBA" id="ARBA00022645"/>
    </source>
</evidence>
<keyword evidence="11" id="KW-0961">Cell wall biogenesis/degradation</keyword>
<dbReference type="GO" id="GO:0009252">
    <property type="term" value="P:peptidoglycan biosynthetic process"/>
    <property type="evidence" value="ECO:0007669"/>
    <property type="project" value="UniProtKB-UniPathway"/>
</dbReference>
<evidence type="ECO:0000256" key="2">
    <source>
        <dbReference type="ARBA" id="ARBA00004752"/>
    </source>
</evidence>
<organism evidence="18 19">
    <name type="scientific">Sulfurifustis variabilis</name>
    <dbReference type="NCBI Taxonomy" id="1675686"/>
    <lineage>
        <taxon>Bacteria</taxon>
        <taxon>Pseudomonadati</taxon>
        <taxon>Pseudomonadota</taxon>
        <taxon>Gammaproteobacteria</taxon>
        <taxon>Acidiferrobacterales</taxon>
        <taxon>Acidiferrobacteraceae</taxon>
        <taxon>Sulfurifustis</taxon>
    </lineage>
</organism>
<feature type="binding site" evidence="14">
    <location>
        <position position="220"/>
    </location>
    <ligand>
        <name>substrate</name>
    </ligand>
</feature>
<evidence type="ECO:0000256" key="14">
    <source>
        <dbReference type="PIRSR" id="PIRSR618044-2"/>
    </source>
</evidence>
<dbReference type="PANTHER" id="PTHR21581:SF6">
    <property type="entry name" value="TRAFFICKING PROTEIN PARTICLE COMPLEX SUBUNIT 12"/>
    <property type="match status" value="1"/>
</dbReference>
<dbReference type="EC" id="3.4.16.4" evidence="4"/>
<dbReference type="SUPFAM" id="SSF69189">
    <property type="entry name" value="Penicillin-binding protein associated domain"/>
    <property type="match status" value="1"/>
</dbReference>
<dbReference type="InterPro" id="IPR037167">
    <property type="entry name" value="Peptidase_S11_C_sf"/>
</dbReference>
<dbReference type="PANTHER" id="PTHR21581">
    <property type="entry name" value="D-ALANYL-D-ALANINE CARBOXYPEPTIDASE"/>
    <property type="match status" value="1"/>
</dbReference>
<evidence type="ECO:0000256" key="3">
    <source>
        <dbReference type="ARBA" id="ARBA00007164"/>
    </source>
</evidence>
<dbReference type="GO" id="GO:0009002">
    <property type="term" value="F:serine-type D-Ala-D-Ala carboxypeptidase activity"/>
    <property type="evidence" value="ECO:0007669"/>
    <property type="project" value="UniProtKB-EC"/>
</dbReference>
<dbReference type="InterPro" id="IPR012338">
    <property type="entry name" value="Beta-lactam/transpept-like"/>
</dbReference>
<proteinExistence type="inferred from homology"/>
<dbReference type="InterPro" id="IPR015956">
    <property type="entry name" value="Peniciliin-bd_prot_C_sf"/>
</dbReference>
<dbReference type="Proteomes" id="UP000218899">
    <property type="component" value="Chromosome"/>
</dbReference>
<evidence type="ECO:0000256" key="16">
    <source>
        <dbReference type="SAM" id="SignalP"/>
    </source>
</evidence>
<feature type="active site" evidence="13">
    <location>
        <position position="118"/>
    </location>
</feature>
<protein>
    <recommendedName>
        <fullName evidence="4">serine-type D-Ala-D-Ala carboxypeptidase</fullName>
        <ecNumber evidence="4">3.4.16.4</ecNumber>
    </recommendedName>
</protein>
<reference evidence="18 19" key="1">
    <citation type="submission" date="2015-08" db="EMBL/GenBank/DDBJ databases">
        <title>Complete genome sequence of Sulfurifustis variabilis.</title>
        <authorList>
            <person name="Miura A."/>
            <person name="Kojima H."/>
            <person name="Fukui M."/>
        </authorList>
    </citation>
    <scope>NUCLEOTIDE SEQUENCE [LARGE SCALE GENOMIC DNA]</scope>
    <source>
        <strain evidence="19">skN76</strain>
    </source>
</reference>
<dbReference type="KEGG" id="sva:SVA_0175"/>
<evidence type="ECO:0000313" key="18">
    <source>
        <dbReference type="EMBL" id="BAU46757.1"/>
    </source>
</evidence>
<evidence type="ECO:0000256" key="12">
    <source>
        <dbReference type="ARBA" id="ARBA00034000"/>
    </source>
</evidence>
<comment type="pathway">
    <text evidence="2">Cell wall biogenesis; peptidoglycan biosynthesis.</text>
</comment>
<evidence type="ECO:0000256" key="9">
    <source>
        <dbReference type="ARBA" id="ARBA00022960"/>
    </source>
</evidence>
<accession>A0A1B4VCS1</accession>
<dbReference type="InterPro" id="IPR018044">
    <property type="entry name" value="Peptidase_S11"/>
</dbReference>
<dbReference type="PRINTS" id="PR00725">
    <property type="entry name" value="DADACBPTASE1"/>
</dbReference>
<dbReference type="EMBL" id="AP014936">
    <property type="protein sequence ID" value="BAU46757.1"/>
    <property type="molecule type" value="Genomic_DNA"/>
</dbReference>
<dbReference type="InterPro" id="IPR012907">
    <property type="entry name" value="Peptidase_S11_C"/>
</dbReference>
<feature type="chain" id="PRO_5008571502" description="serine-type D-Ala-D-Ala carboxypeptidase" evidence="16">
    <location>
        <begin position="22"/>
        <end position="376"/>
    </location>
</feature>
<keyword evidence="8" id="KW-0378">Hydrolase</keyword>
<evidence type="ECO:0000256" key="4">
    <source>
        <dbReference type="ARBA" id="ARBA00012448"/>
    </source>
</evidence>
<keyword evidence="9" id="KW-0133">Cell shape</keyword>
<feature type="active site" description="Acyl-ester intermediate" evidence="13">
    <location>
        <position position="58"/>
    </location>
</feature>
<evidence type="ECO:0000313" key="19">
    <source>
        <dbReference type="Proteomes" id="UP000218899"/>
    </source>
</evidence>
<feature type="signal peptide" evidence="16">
    <location>
        <begin position="1"/>
        <end position="21"/>
    </location>
</feature>
<dbReference type="Pfam" id="PF07943">
    <property type="entry name" value="PBP5_C"/>
    <property type="match status" value="1"/>
</dbReference>
<dbReference type="GO" id="GO:0006508">
    <property type="term" value="P:proteolysis"/>
    <property type="evidence" value="ECO:0007669"/>
    <property type="project" value="UniProtKB-KW"/>
</dbReference>
<dbReference type="Gene3D" id="3.40.710.10">
    <property type="entry name" value="DD-peptidase/beta-lactamase superfamily"/>
    <property type="match status" value="1"/>
</dbReference>
<keyword evidence="10" id="KW-0573">Peptidoglycan synthesis</keyword>
<dbReference type="SUPFAM" id="SSF56601">
    <property type="entry name" value="beta-lactamase/transpeptidase-like"/>
    <property type="match status" value="1"/>
</dbReference>
<comment type="catalytic activity">
    <reaction evidence="12">
        <text>Preferential cleavage: (Ac)2-L-Lys-D-Ala-|-D-Ala. Also transpeptidation of peptidyl-alanyl moieties that are N-acyl substituents of D-alanine.</text>
        <dbReference type="EC" id="3.4.16.4"/>
    </reaction>
</comment>
<evidence type="ECO:0000256" key="6">
    <source>
        <dbReference type="ARBA" id="ARBA00022670"/>
    </source>
</evidence>
<dbReference type="GO" id="GO:0071555">
    <property type="term" value="P:cell wall organization"/>
    <property type="evidence" value="ECO:0007669"/>
    <property type="project" value="UniProtKB-KW"/>
</dbReference>
<dbReference type="Pfam" id="PF00768">
    <property type="entry name" value="Peptidase_S11"/>
    <property type="match status" value="1"/>
</dbReference>
<name>A0A1B4VCS1_9GAMM</name>
<keyword evidence="7 16" id="KW-0732">Signal</keyword>
<comment type="similarity">
    <text evidence="3 15">Belongs to the peptidase S11 family.</text>
</comment>
<evidence type="ECO:0000256" key="10">
    <source>
        <dbReference type="ARBA" id="ARBA00022984"/>
    </source>
</evidence>
<sequence>MRRLHIIVGLLLLTLLAPAHAALEKAPEVPARAWLLVDHHSGSVLAEHDADEPMPPASLTKLMTAYLVLEKLRAGEVSLRERVTVSDRAAGTPGANIFLRPGGTPILEDLLKSAIVRSANDATVALAEHVAGSESRFVELMNVRARSWGLAGTRFVNSTGLDAPGHVSTARDLSRLAVAMIRDFPEHYEWFGLREISVNELKYYNNNALLWRDTTVDGLKTGFTHAAGWCLVGSARRENMRLIATVLGAPSEAARVDAAQRLLDYGFRNFETKLLYAADRPTTEVRVWMGEQATLPLGVRQNLYVTLPRGWYSRLRARLTIKEMLEAPVRQGQRIGVLALQLDDKVFAEYPLVALRDVGTGGWTTRAMDSLRLWFR</sequence>
<dbReference type="OrthoDB" id="9795979at2"/>
<dbReference type="Gene3D" id="2.60.410.10">
    <property type="entry name" value="D-Ala-D-Ala carboxypeptidase, C-terminal domain"/>
    <property type="match status" value="1"/>
</dbReference>
<dbReference type="GO" id="GO:0008360">
    <property type="term" value="P:regulation of cell shape"/>
    <property type="evidence" value="ECO:0007669"/>
    <property type="project" value="UniProtKB-KW"/>
</dbReference>
<evidence type="ECO:0000256" key="1">
    <source>
        <dbReference type="ARBA" id="ARBA00003217"/>
    </source>
</evidence>
<evidence type="ECO:0000256" key="13">
    <source>
        <dbReference type="PIRSR" id="PIRSR618044-1"/>
    </source>
</evidence>
<comment type="function">
    <text evidence="1">Removes C-terminal D-alanyl residues from sugar-peptide cell wall precursors.</text>
</comment>
<evidence type="ECO:0000256" key="11">
    <source>
        <dbReference type="ARBA" id="ARBA00023316"/>
    </source>
</evidence>
<keyword evidence="5 18" id="KW-0121">Carboxypeptidase</keyword>
<dbReference type="AlphaFoldDB" id="A0A1B4VCS1"/>
<feature type="domain" description="Peptidase S11 D-Ala-D-Ala carboxypeptidase A C-terminal" evidence="17">
    <location>
        <begin position="270"/>
        <end position="360"/>
    </location>
</feature>
<dbReference type="SMART" id="SM00936">
    <property type="entry name" value="PBP5_C"/>
    <property type="match status" value="1"/>
</dbReference>
<dbReference type="RefSeq" id="WP_096457442.1">
    <property type="nucleotide sequence ID" value="NZ_AP014936.1"/>
</dbReference>
<evidence type="ECO:0000256" key="15">
    <source>
        <dbReference type="RuleBase" id="RU004016"/>
    </source>
</evidence>
<keyword evidence="6" id="KW-0645">Protease</keyword>
<gene>
    <name evidence="18" type="ORF">SVA_0175</name>
</gene>
<evidence type="ECO:0000256" key="8">
    <source>
        <dbReference type="ARBA" id="ARBA00022801"/>
    </source>
</evidence>